<evidence type="ECO:0000313" key="3">
    <source>
        <dbReference type="Proteomes" id="UP001359559"/>
    </source>
</evidence>
<dbReference type="GO" id="GO:0005886">
    <property type="term" value="C:plasma membrane"/>
    <property type="evidence" value="ECO:0007669"/>
    <property type="project" value="TreeGrafter"/>
</dbReference>
<name>A0AAN9JR43_CLITE</name>
<protein>
    <submittedName>
        <fullName evidence="2">Uncharacterized protein</fullName>
    </submittedName>
</protein>
<proteinExistence type="predicted"/>
<feature type="coiled-coil region" evidence="1">
    <location>
        <begin position="98"/>
        <end position="195"/>
    </location>
</feature>
<dbReference type="PANTHER" id="PTHR32258:SF27">
    <property type="entry name" value="INTERACTING (KIP1-LIKE) FAMILY PROTEIN, PUTATIVE-RELATED"/>
    <property type="match status" value="1"/>
</dbReference>
<keyword evidence="3" id="KW-1185">Reference proteome</keyword>
<dbReference type="AlphaFoldDB" id="A0AAN9JR43"/>
<dbReference type="GO" id="GO:0051015">
    <property type="term" value="F:actin filament binding"/>
    <property type="evidence" value="ECO:0007669"/>
    <property type="project" value="TreeGrafter"/>
</dbReference>
<organism evidence="2 3">
    <name type="scientific">Clitoria ternatea</name>
    <name type="common">Butterfly pea</name>
    <dbReference type="NCBI Taxonomy" id="43366"/>
    <lineage>
        <taxon>Eukaryota</taxon>
        <taxon>Viridiplantae</taxon>
        <taxon>Streptophyta</taxon>
        <taxon>Embryophyta</taxon>
        <taxon>Tracheophyta</taxon>
        <taxon>Spermatophyta</taxon>
        <taxon>Magnoliopsida</taxon>
        <taxon>eudicotyledons</taxon>
        <taxon>Gunneridae</taxon>
        <taxon>Pentapetalae</taxon>
        <taxon>rosids</taxon>
        <taxon>fabids</taxon>
        <taxon>Fabales</taxon>
        <taxon>Fabaceae</taxon>
        <taxon>Papilionoideae</taxon>
        <taxon>50 kb inversion clade</taxon>
        <taxon>NPAAA clade</taxon>
        <taxon>indigoferoid/millettioid clade</taxon>
        <taxon>Phaseoleae</taxon>
        <taxon>Clitoria</taxon>
    </lineage>
</organism>
<evidence type="ECO:0000313" key="2">
    <source>
        <dbReference type="EMBL" id="KAK7302004.1"/>
    </source>
</evidence>
<sequence length="215" mass="25640">MKDQALLEKHTDHEKLQSLMHKEYSNFQQIESTLQTLYRLYSKSQQEQRSLVLELKHGLQLLKDLEFSKQGFTEEMQENVEENRILHELSFSSTRSLLRKQQMEISKLKEIKEKLEREFAINNEENNALQQEAHQIKDDIQHLNDRYQAMLEQLQTLGLDPKYFAASVKDLQIENSKLKEVCKMERNEKEVLREKSKDMDELLIENTLWNSPCQD</sequence>
<comment type="caution">
    <text evidence="2">The sequence shown here is derived from an EMBL/GenBank/DDBJ whole genome shotgun (WGS) entry which is preliminary data.</text>
</comment>
<dbReference type="Proteomes" id="UP001359559">
    <property type="component" value="Unassembled WGS sequence"/>
</dbReference>
<dbReference type="PANTHER" id="PTHR32258">
    <property type="entry name" value="PROTEIN NETWORKED 4A"/>
    <property type="match status" value="1"/>
</dbReference>
<dbReference type="EMBL" id="JAYKXN010000003">
    <property type="protein sequence ID" value="KAK7302004.1"/>
    <property type="molecule type" value="Genomic_DNA"/>
</dbReference>
<reference evidence="2 3" key="1">
    <citation type="submission" date="2024-01" db="EMBL/GenBank/DDBJ databases">
        <title>The genomes of 5 underutilized Papilionoideae crops provide insights into root nodulation and disease resistance.</title>
        <authorList>
            <person name="Yuan L."/>
        </authorList>
    </citation>
    <scope>NUCLEOTIDE SEQUENCE [LARGE SCALE GENOMIC DNA]</scope>
    <source>
        <strain evidence="2">LY-2023</strain>
        <tissue evidence="2">Leaf</tissue>
    </source>
</reference>
<gene>
    <name evidence="2" type="ORF">RJT34_12882</name>
</gene>
<accession>A0AAN9JR43</accession>
<dbReference type="InterPro" id="IPR051861">
    <property type="entry name" value="NET_actin-binding_domain"/>
</dbReference>
<evidence type="ECO:0000256" key="1">
    <source>
        <dbReference type="SAM" id="Coils"/>
    </source>
</evidence>
<keyword evidence="1" id="KW-0175">Coiled coil</keyword>